<comment type="caution">
    <text evidence="12">The sequence shown here is derived from an EMBL/GenBank/DDBJ whole genome shotgun (WGS) entry which is preliminary data.</text>
</comment>
<evidence type="ECO:0000256" key="3">
    <source>
        <dbReference type="ARBA" id="ARBA00012560"/>
    </source>
</evidence>
<dbReference type="CDD" id="cd11336">
    <property type="entry name" value="AmyAc_MTSase"/>
    <property type="match status" value="1"/>
</dbReference>
<feature type="domain" description="Glycosyl hydrolase family 13 catalytic" evidence="11">
    <location>
        <begin position="758"/>
        <end position="1276"/>
    </location>
</feature>
<accession>A0A5C7EV86</accession>
<dbReference type="SMART" id="SM00642">
    <property type="entry name" value="Aamy"/>
    <property type="match status" value="1"/>
</dbReference>
<keyword evidence="13" id="KW-1185">Reference proteome</keyword>
<reference evidence="12 13" key="1">
    <citation type="submission" date="2019-08" db="EMBL/GenBank/DDBJ databases">
        <title>Pelomicrobium methylotrophicum gen. nov., sp. nov. a moderately thermophilic, facultatively anaerobic, lithoautotrophic and methylotrophic bacterium isolated from a terrestrial mud volcano.</title>
        <authorList>
            <person name="Slobodkina G.B."/>
            <person name="Merkel A.Y."/>
            <person name="Slobodkin A.I."/>
        </authorList>
    </citation>
    <scope>NUCLEOTIDE SEQUENCE [LARGE SCALE GENOMIC DNA]</scope>
    <source>
        <strain evidence="12 13">SM250</strain>
    </source>
</reference>
<gene>
    <name evidence="12" type="ORF">FR698_08295</name>
</gene>
<dbReference type="InterPro" id="IPR003385">
    <property type="entry name" value="Glyco_hydro_77"/>
</dbReference>
<evidence type="ECO:0000259" key="11">
    <source>
        <dbReference type="SMART" id="SM00642"/>
    </source>
</evidence>
<evidence type="ECO:0000256" key="10">
    <source>
        <dbReference type="RuleBase" id="RU361207"/>
    </source>
</evidence>
<evidence type="ECO:0000256" key="1">
    <source>
        <dbReference type="ARBA" id="ARBA00000439"/>
    </source>
</evidence>
<dbReference type="InterPro" id="IPR012767">
    <property type="entry name" value="Trehalose_TreY"/>
</dbReference>
<dbReference type="EMBL" id="VPFL01000009">
    <property type="protein sequence ID" value="TXF11987.1"/>
    <property type="molecule type" value="Genomic_DNA"/>
</dbReference>
<name>A0A5C7EV86_9PROT</name>
<dbReference type="Pfam" id="PF02446">
    <property type="entry name" value="Glyco_hydro_77"/>
    <property type="match status" value="1"/>
</dbReference>
<dbReference type="OrthoDB" id="9761577at2"/>
<evidence type="ECO:0000256" key="7">
    <source>
        <dbReference type="ARBA" id="ARBA00023277"/>
    </source>
</evidence>
<dbReference type="SUPFAM" id="SSF51445">
    <property type="entry name" value="(Trans)glycosidases"/>
    <property type="match status" value="2"/>
</dbReference>
<dbReference type="InterPro" id="IPR017853">
    <property type="entry name" value="GH"/>
</dbReference>
<dbReference type="Gene3D" id="3.30.1590.10">
    <property type="entry name" value="Maltooligosyl trehalose synthase, domain 2"/>
    <property type="match status" value="1"/>
</dbReference>
<evidence type="ECO:0000256" key="9">
    <source>
        <dbReference type="ARBA" id="ARBA00031501"/>
    </source>
</evidence>
<sequence length="1721" mass="194700">MSFDFHALERLCQLVGIAGEYTDIWGKPHRVSDATRFALLQEMGVIRDPGDVPAALKEREERPWRRGLDPAVVVRQGATPYAIAYRCPESAAARPHRWTLTLEDGETCSGEFQPAQLAHRAQRDIDGTRYVEVIFQWHERLPLGYHRFAILMPGEKSRERGSRAQATTSLIVAPERCYLPAALEGEGRVWGPALQLYALRSARNWGIGDFTDLKNAIEIVGRTGAGIVGLNPLHALFPHNPHHKSPYSPSSRLFLNLLYVDVEAVPEFSECAPARALVEDPQFQARLRALRAAELVDYPGVAELKRQVLELVFAHFLERHLCADTERGRAFRQYRQAQGEALERFATYHALQEHFHAQDPDVWGWPVWPAEYRDPASAAVQRFIESHGERITYYAWLQWLADQQLAACGLCSWALGLGVGLYQDLAVSVDRAGAEAWAWQDLYALGASIGAPPDDFNLHGQDWGLPPLIPERLTESAYAPFIAVLRANMRHAGALRIDHVMGLMRLFWVPSGAKPVDGCYVYYPFHDLLGILALESQRNRCMVVGEDLGTVPDEVRAALGPSGVLSYRLLLFEREQDGSFKPPAAYPAQSLVSASTHDLPTLKGFWLGHDLDLRASLQLFTTEEARAQQIVNRAQDRARLLWVLEREGLLPPGLSVDPVSAPEMTPELVLAIHAYLARSLAKVMMVQMEDVFGQLEQVNLPGTLDQHPNWQRKLPLNLEEWNADPRFTATAEVLKRERGAGAHPKEEPFAPGRPEATPIIPRATYRLQLNREFTFARAAELVPYLAALGISHVYCSPYLKARPGSLHGYDIIDHTALNPEIGSEEDFERFVEALKSHRMGQMLDMVPNHMGVMGADNGYWLDVLENGPASASAHVFDIDWEPAKDELQGKVLVPVLGDQYGKVLERGELKLAFDAERGEFSIWYHEHRFPVDPREYPRILLHNVERLDARLKPDDPDLLEYKSLATAFQHLPARNQTDPEKLAERSRDKEIHKRHLAALVRRSPDIAWFIEEVVRELNGTPGDPLSFDPLHQLLEAQAYRLAYWRVASDEINYRRFFDINDLAALRMENPEVFEFTHRRVLELLNAGKVDALRIDHPDGLFDPVEYFRRLQYRRAHIPPPSAEPEGEAPFRSTYVVVEKILGSDERLPESWPVHGTTGYDFMNLVGGLFLDPAAGARLERFYRAFTRESDSFDEILYQSKRLIMRTALAGELNVLANQLNRISEGDRNTCDFTLNALRYALREIVACFPVYRTYIAPGAATDEDRRYIHQAVEAAKRRSQAGDVSVFDFVRDVMLTDIAEGKSEAYRRQVMAFAMKLQQYTAPVTAKGMEDTSFYIYNRLISLNEVGGDPRRFGVTPLAFHRANRERQRSWPHTLLATSTHDNKRSEDVRARLSVLSEIPEEWRAKVLRWQRLNRPHKRKLELIRAPSPNDEYFLYQTLVGAWPLEELDEAGLAAFRERIKATMIKAIREAKVHTSWINPNQAYEDAMQAFVTALLAPGAGNPFLDEFLPFHRKVSRLGLLNSLSQVLLKFTVPGVPDLYQGNELWDFSLVDPDNRRPVDYGRRAALLAQIRQAASGDPSVLADYVAELYEKIEDGRLKLYFTWKSLALRAERESLFRDGRYLPLRVTGPRADHVIAYARSHGDATVAVAVTRWFAKLNATVVKPVGDAWIDTVVEAPGPGEWFNVLTGEHVPAHQTGEEAWLLAGPALFRTIPWAVLVPA</sequence>
<dbReference type="EC" id="2.4.1.25" evidence="3 10"/>
<dbReference type="NCBIfam" id="TIGR02401">
    <property type="entry name" value="trehalose_TreY"/>
    <property type="match status" value="1"/>
</dbReference>
<keyword evidence="6 10" id="KW-0808">Transferase</keyword>
<keyword evidence="5 10" id="KW-0328">Glycosyltransferase</keyword>
<evidence type="ECO:0000313" key="12">
    <source>
        <dbReference type="EMBL" id="TXF11987.1"/>
    </source>
</evidence>
<dbReference type="RefSeq" id="WP_147799727.1">
    <property type="nucleotide sequence ID" value="NZ_VPFL01000009.1"/>
</dbReference>
<dbReference type="InterPro" id="IPR013797">
    <property type="entry name" value="Maltooligo_trehalose_synth_4"/>
</dbReference>
<dbReference type="NCBIfam" id="NF011077">
    <property type="entry name" value="PRK14507.1"/>
    <property type="match status" value="1"/>
</dbReference>
<dbReference type="Gene3D" id="3.20.20.80">
    <property type="entry name" value="Glycosidases"/>
    <property type="match status" value="3"/>
</dbReference>
<keyword evidence="7 10" id="KW-0119">Carbohydrate metabolism</keyword>
<evidence type="ECO:0000313" key="13">
    <source>
        <dbReference type="Proteomes" id="UP000321201"/>
    </source>
</evidence>
<organism evidence="12 13">
    <name type="scientific">Pelomicrobium methylotrophicum</name>
    <dbReference type="NCBI Taxonomy" id="2602750"/>
    <lineage>
        <taxon>Bacteria</taxon>
        <taxon>Pseudomonadati</taxon>
        <taxon>Pseudomonadota</taxon>
        <taxon>Hydrogenophilia</taxon>
        <taxon>Hydrogenophilia incertae sedis</taxon>
        <taxon>Pelomicrobium</taxon>
    </lineage>
</organism>
<evidence type="ECO:0000256" key="4">
    <source>
        <dbReference type="ARBA" id="ARBA00020295"/>
    </source>
</evidence>
<comment type="catalytic activity">
    <reaction evidence="1 10">
        <text>Transfers a segment of a (1-&gt;4)-alpha-D-glucan to a new position in an acceptor, which may be glucose or a (1-&gt;4)-alpha-D-glucan.</text>
        <dbReference type="EC" id="2.4.1.25"/>
    </reaction>
</comment>
<dbReference type="Gene3D" id="1.10.10.470">
    <property type="entry name" value="Maltooligosyl trehalose synthase, domain 4"/>
    <property type="match status" value="1"/>
</dbReference>
<dbReference type="InterPro" id="IPR006047">
    <property type="entry name" value="GH13_cat_dom"/>
</dbReference>
<evidence type="ECO:0000256" key="8">
    <source>
        <dbReference type="ARBA" id="ARBA00031423"/>
    </source>
</evidence>
<dbReference type="InterPro" id="IPR048458">
    <property type="entry name" value="MalQ_N"/>
</dbReference>
<proteinExistence type="inferred from homology"/>
<dbReference type="GO" id="GO:0016853">
    <property type="term" value="F:isomerase activity"/>
    <property type="evidence" value="ECO:0007669"/>
    <property type="project" value="UniProtKB-KW"/>
</dbReference>
<evidence type="ECO:0000256" key="6">
    <source>
        <dbReference type="ARBA" id="ARBA00022679"/>
    </source>
</evidence>
<dbReference type="Pfam" id="PF00128">
    <property type="entry name" value="Alpha-amylase"/>
    <property type="match status" value="1"/>
</dbReference>
<dbReference type="GO" id="GO:0005975">
    <property type="term" value="P:carbohydrate metabolic process"/>
    <property type="evidence" value="ECO:0007669"/>
    <property type="project" value="InterPro"/>
</dbReference>
<protein>
    <recommendedName>
        <fullName evidence="4 10">4-alpha-glucanotransferase</fullName>
        <ecNumber evidence="3 10">2.4.1.25</ecNumber>
    </recommendedName>
    <alternativeName>
        <fullName evidence="8 10">Amylomaltase</fullName>
    </alternativeName>
    <alternativeName>
        <fullName evidence="9 10">Disproportionating enzyme</fullName>
    </alternativeName>
</protein>
<comment type="similarity">
    <text evidence="2 10">Belongs to the disproportionating enzyme family.</text>
</comment>
<dbReference type="GO" id="GO:0004134">
    <property type="term" value="F:4-alpha-glucanotransferase activity"/>
    <property type="evidence" value="ECO:0007669"/>
    <property type="project" value="UniProtKB-EC"/>
</dbReference>
<dbReference type="PANTHER" id="PTHR32438">
    <property type="entry name" value="4-ALPHA-GLUCANOTRANSFERASE DPE1, CHLOROPLASTIC/AMYLOPLASTIC"/>
    <property type="match status" value="1"/>
</dbReference>
<dbReference type="NCBIfam" id="TIGR00217">
    <property type="entry name" value="malQ"/>
    <property type="match status" value="1"/>
</dbReference>
<evidence type="ECO:0000256" key="5">
    <source>
        <dbReference type="ARBA" id="ARBA00022676"/>
    </source>
</evidence>
<evidence type="ECO:0000256" key="2">
    <source>
        <dbReference type="ARBA" id="ARBA00005684"/>
    </source>
</evidence>
<dbReference type="Pfam" id="PF21226">
    <property type="entry name" value="MalQ_N"/>
    <property type="match status" value="1"/>
</dbReference>
<dbReference type="Proteomes" id="UP000321201">
    <property type="component" value="Unassembled WGS sequence"/>
</dbReference>
<dbReference type="InParanoid" id="A0A5C7EV86"/>
<dbReference type="PANTHER" id="PTHR32438:SF5">
    <property type="entry name" value="4-ALPHA-GLUCANOTRANSFERASE DPE1, CHLOROPLASTIC_AMYLOPLASTIC"/>
    <property type="match status" value="1"/>
</dbReference>
<keyword evidence="12" id="KW-0413">Isomerase</keyword>